<feature type="domain" description="YgjP-like metallopeptidase" evidence="1">
    <location>
        <begin position="38"/>
        <end position="242"/>
    </location>
</feature>
<dbReference type="EMBL" id="PQGG01000010">
    <property type="protein sequence ID" value="POP53909.1"/>
    <property type="molecule type" value="Genomic_DNA"/>
</dbReference>
<dbReference type="InterPro" id="IPR053136">
    <property type="entry name" value="UTP_pyrophosphatase-like"/>
</dbReference>
<dbReference type="Proteomes" id="UP000237222">
    <property type="component" value="Unassembled WGS sequence"/>
</dbReference>
<dbReference type="Gene3D" id="3.30.2010.10">
    <property type="entry name" value="Metalloproteases ('zincins'), catalytic domain"/>
    <property type="match status" value="1"/>
</dbReference>
<dbReference type="RefSeq" id="WP_103683349.1">
    <property type="nucleotide sequence ID" value="NZ_PQGG01000010.1"/>
</dbReference>
<dbReference type="InterPro" id="IPR002725">
    <property type="entry name" value="YgjP-like_metallopeptidase"/>
</dbReference>
<dbReference type="Pfam" id="PF01863">
    <property type="entry name" value="YgjP-like"/>
    <property type="match status" value="1"/>
</dbReference>
<evidence type="ECO:0000313" key="2">
    <source>
        <dbReference type="EMBL" id="POP53909.1"/>
    </source>
</evidence>
<organism evidence="2 3">
    <name type="scientific">Zhongshania marina</name>
    <dbReference type="NCBI Taxonomy" id="2304603"/>
    <lineage>
        <taxon>Bacteria</taxon>
        <taxon>Pseudomonadati</taxon>
        <taxon>Pseudomonadota</taxon>
        <taxon>Gammaproteobacteria</taxon>
        <taxon>Cellvibrionales</taxon>
        <taxon>Spongiibacteraceae</taxon>
        <taxon>Zhongshania</taxon>
    </lineage>
</organism>
<reference evidence="2" key="1">
    <citation type="submission" date="2018-01" db="EMBL/GenBank/DDBJ databases">
        <authorList>
            <person name="Yu X.-D."/>
        </authorList>
    </citation>
    <scope>NUCLEOTIDE SEQUENCE</scope>
    <source>
        <strain evidence="2">ZX-21</strain>
    </source>
</reference>
<evidence type="ECO:0000313" key="3">
    <source>
        <dbReference type="Proteomes" id="UP000237222"/>
    </source>
</evidence>
<name>A0A2S4HIX7_9GAMM</name>
<gene>
    <name evidence="2" type="ORF">C0068_04790</name>
</gene>
<comment type="caution">
    <text evidence="2">The sequence shown here is derived from an EMBL/GenBank/DDBJ whole genome shotgun (WGS) entry which is preliminary data.</text>
</comment>
<sequence>MFKTKKSKPVTELRSQQYLLCRDQSIPVTIIRSRRRRRKLTLQVGPAGAVLRAPFATPNADVDAMLSRNRDWIYERQQLLLEQRGTAPRYETGECHDYLGQPLTLQVCSGGGRAHVVLGDDTLLVSGDLADAKHVARVLQQWYLRQAQQLFAQRLRFWSGRLPWVADVPELRLRRMRSRWGSCSADGRICLNTHLIKADLSCIDYVIVHELCHLQEFNHSARFYALMTEAMPEWQKYKVELEAIGARLVRE</sequence>
<dbReference type="GO" id="GO:0016787">
    <property type="term" value="F:hydrolase activity"/>
    <property type="evidence" value="ECO:0007669"/>
    <property type="project" value="UniProtKB-KW"/>
</dbReference>
<proteinExistence type="predicted"/>
<evidence type="ECO:0000259" key="1">
    <source>
        <dbReference type="Pfam" id="PF01863"/>
    </source>
</evidence>
<keyword evidence="2" id="KW-0378">Hydrolase</keyword>
<protein>
    <submittedName>
        <fullName evidence="2">Metal-dependent hydrolase</fullName>
    </submittedName>
</protein>
<dbReference type="PANTHER" id="PTHR30399">
    <property type="entry name" value="UNCHARACTERIZED PROTEIN YGJP"/>
    <property type="match status" value="1"/>
</dbReference>
<dbReference type="PANTHER" id="PTHR30399:SF1">
    <property type="entry name" value="UTP PYROPHOSPHATASE"/>
    <property type="match status" value="1"/>
</dbReference>
<dbReference type="AlphaFoldDB" id="A0A2S4HIX7"/>
<accession>A0A2S4HIX7</accession>
<dbReference type="CDD" id="cd07344">
    <property type="entry name" value="M48_yhfN_like"/>
    <property type="match status" value="1"/>
</dbReference>
<dbReference type="OrthoDB" id="9811177at2"/>